<dbReference type="Proteomes" id="UP000095283">
    <property type="component" value="Unplaced"/>
</dbReference>
<evidence type="ECO:0000256" key="1">
    <source>
        <dbReference type="SAM" id="MobiDB-lite"/>
    </source>
</evidence>
<reference evidence="3" key="1">
    <citation type="submission" date="2016-11" db="UniProtKB">
        <authorList>
            <consortium name="WormBaseParasite"/>
        </authorList>
    </citation>
    <scope>IDENTIFICATION</scope>
</reference>
<evidence type="ECO:0000313" key="3">
    <source>
        <dbReference type="WBParaSite" id="Hba_12072"/>
    </source>
</evidence>
<sequence length="147" mass="16390">MADYTFVDTQLLKDYQILPQVEPSESKVSKPIEVPTSPPMNYSVITSTTLSQKSDVISSNNQYSEENMNNTSATTGRRNTSESPNIPIQELTKEASISQAQLTFLSTTKLPDQQENSTFTVKRGFFNENDVSILCTSRNNYSFTAAK</sequence>
<protein>
    <submittedName>
        <fullName evidence="3">Uncharacterized protein</fullName>
    </submittedName>
</protein>
<proteinExistence type="predicted"/>
<evidence type="ECO:0000313" key="2">
    <source>
        <dbReference type="Proteomes" id="UP000095283"/>
    </source>
</evidence>
<keyword evidence="2" id="KW-1185">Reference proteome</keyword>
<name>A0A1I7X3N2_HETBA</name>
<accession>A0A1I7X3N2</accession>
<feature type="region of interest" description="Disordered" evidence="1">
    <location>
        <begin position="53"/>
        <end position="85"/>
    </location>
</feature>
<dbReference type="WBParaSite" id="Hba_12072">
    <property type="protein sequence ID" value="Hba_12072"/>
    <property type="gene ID" value="Hba_12072"/>
</dbReference>
<dbReference type="AlphaFoldDB" id="A0A1I7X3N2"/>
<organism evidence="2 3">
    <name type="scientific">Heterorhabditis bacteriophora</name>
    <name type="common">Entomopathogenic nematode worm</name>
    <dbReference type="NCBI Taxonomy" id="37862"/>
    <lineage>
        <taxon>Eukaryota</taxon>
        <taxon>Metazoa</taxon>
        <taxon>Ecdysozoa</taxon>
        <taxon>Nematoda</taxon>
        <taxon>Chromadorea</taxon>
        <taxon>Rhabditida</taxon>
        <taxon>Rhabditina</taxon>
        <taxon>Rhabditomorpha</taxon>
        <taxon>Strongyloidea</taxon>
        <taxon>Heterorhabditidae</taxon>
        <taxon>Heterorhabditis</taxon>
    </lineage>
</organism>